<feature type="non-terminal residue" evidence="2">
    <location>
        <position position="99"/>
    </location>
</feature>
<dbReference type="EMBL" id="CADEAL010002624">
    <property type="protein sequence ID" value="CAB1441366.1"/>
    <property type="molecule type" value="Genomic_DNA"/>
</dbReference>
<protein>
    <submittedName>
        <fullName evidence="2">Uncharacterized protein</fullName>
    </submittedName>
</protein>
<evidence type="ECO:0000313" key="3">
    <source>
        <dbReference type="Proteomes" id="UP001153269"/>
    </source>
</evidence>
<reference evidence="2" key="1">
    <citation type="submission" date="2020-03" db="EMBL/GenBank/DDBJ databases">
        <authorList>
            <person name="Weist P."/>
        </authorList>
    </citation>
    <scope>NUCLEOTIDE SEQUENCE</scope>
</reference>
<dbReference type="Proteomes" id="UP001153269">
    <property type="component" value="Unassembled WGS sequence"/>
</dbReference>
<feature type="compositionally biased region" description="Polar residues" evidence="1">
    <location>
        <begin position="1"/>
        <end position="25"/>
    </location>
</feature>
<accession>A0A9N7UXL5</accession>
<feature type="region of interest" description="Disordered" evidence="1">
    <location>
        <begin position="1"/>
        <end position="27"/>
    </location>
</feature>
<evidence type="ECO:0000256" key="1">
    <source>
        <dbReference type="SAM" id="MobiDB-lite"/>
    </source>
</evidence>
<dbReference type="AlphaFoldDB" id="A0A9N7UXL5"/>
<sequence>DTSSEPGQLCSDCQISPAPQGSSSRVPLFSPVQIRSRTLGLYAYRCKQESAASRWLQAGHDGRHCGLHCQGVCPLYWPLSKPPSWLENAAQDLRKEMLY</sequence>
<gene>
    <name evidence="2" type="ORF">PLEPLA_LOCUS29142</name>
</gene>
<organism evidence="2 3">
    <name type="scientific">Pleuronectes platessa</name>
    <name type="common">European plaice</name>
    <dbReference type="NCBI Taxonomy" id="8262"/>
    <lineage>
        <taxon>Eukaryota</taxon>
        <taxon>Metazoa</taxon>
        <taxon>Chordata</taxon>
        <taxon>Craniata</taxon>
        <taxon>Vertebrata</taxon>
        <taxon>Euteleostomi</taxon>
        <taxon>Actinopterygii</taxon>
        <taxon>Neopterygii</taxon>
        <taxon>Teleostei</taxon>
        <taxon>Neoteleostei</taxon>
        <taxon>Acanthomorphata</taxon>
        <taxon>Carangaria</taxon>
        <taxon>Pleuronectiformes</taxon>
        <taxon>Pleuronectoidei</taxon>
        <taxon>Pleuronectidae</taxon>
        <taxon>Pleuronectes</taxon>
    </lineage>
</organism>
<name>A0A9N7UXL5_PLEPL</name>
<proteinExistence type="predicted"/>
<keyword evidence="3" id="KW-1185">Reference proteome</keyword>
<comment type="caution">
    <text evidence="2">The sequence shown here is derived from an EMBL/GenBank/DDBJ whole genome shotgun (WGS) entry which is preliminary data.</text>
</comment>
<evidence type="ECO:0000313" key="2">
    <source>
        <dbReference type="EMBL" id="CAB1441366.1"/>
    </source>
</evidence>